<evidence type="ECO:0000256" key="1">
    <source>
        <dbReference type="ARBA" id="ARBA00009518"/>
    </source>
</evidence>
<dbReference type="SUPFAM" id="SSF53098">
    <property type="entry name" value="Ribonuclease H-like"/>
    <property type="match status" value="1"/>
</dbReference>
<keyword evidence="7" id="KW-0378">Hydrolase</keyword>
<keyword evidence="11" id="KW-0234">DNA repair</keyword>
<dbReference type="PANTHER" id="PTHR30194:SF3">
    <property type="entry name" value="CROSSOVER JUNCTION ENDODEOXYRIBONUCLEASE RUVC"/>
    <property type="match status" value="1"/>
</dbReference>
<dbReference type="InterPro" id="IPR002176">
    <property type="entry name" value="X-over_junc_endoDNase_RuvC"/>
</dbReference>
<comment type="caution">
    <text evidence="12">The sequence shown here is derived from an EMBL/GenBank/DDBJ whole genome shotgun (WGS) entry which is preliminary data.</text>
</comment>
<dbReference type="RefSeq" id="WP_268594193.1">
    <property type="nucleotide sequence ID" value="NZ_JAMDNK010000031.1"/>
</dbReference>
<evidence type="ECO:0000256" key="5">
    <source>
        <dbReference type="ARBA" id="ARBA00022759"/>
    </source>
</evidence>
<evidence type="ECO:0000256" key="11">
    <source>
        <dbReference type="ARBA" id="ARBA00023204"/>
    </source>
</evidence>
<dbReference type="PRINTS" id="PR00696">
    <property type="entry name" value="RSOLVASERUVC"/>
</dbReference>
<keyword evidence="6" id="KW-0227">DNA damage</keyword>
<proteinExistence type="inferred from homology"/>
<keyword evidence="5" id="KW-0255">Endonuclease</keyword>
<protein>
    <submittedName>
        <fullName evidence="12">Crossover junction endodeoxyribonuclease RuvC</fullName>
    </submittedName>
</protein>
<keyword evidence="9" id="KW-0238">DNA-binding</keyword>
<evidence type="ECO:0000256" key="10">
    <source>
        <dbReference type="ARBA" id="ARBA00023172"/>
    </source>
</evidence>
<keyword evidence="4" id="KW-0479">Metal-binding</keyword>
<dbReference type="Pfam" id="PF02075">
    <property type="entry name" value="RuvC"/>
    <property type="match status" value="1"/>
</dbReference>
<comment type="similarity">
    <text evidence="1">Belongs to the RuvC family.</text>
</comment>
<dbReference type="InterPro" id="IPR012337">
    <property type="entry name" value="RNaseH-like_sf"/>
</dbReference>
<dbReference type="InterPro" id="IPR036397">
    <property type="entry name" value="RNaseH_sf"/>
</dbReference>
<organism evidence="12 13">
    <name type="scientific">Paenibacillus alvei</name>
    <name type="common">Bacillus alvei</name>
    <dbReference type="NCBI Taxonomy" id="44250"/>
    <lineage>
        <taxon>Bacteria</taxon>
        <taxon>Bacillati</taxon>
        <taxon>Bacillota</taxon>
        <taxon>Bacilli</taxon>
        <taxon>Bacillales</taxon>
        <taxon>Paenibacillaceae</taxon>
        <taxon>Paenibacillus</taxon>
    </lineage>
</organism>
<keyword evidence="10" id="KW-0233">DNA recombination</keyword>
<dbReference type="Gene3D" id="3.30.420.10">
    <property type="entry name" value="Ribonuclease H-like superfamily/Ribonuclease H"/>
    <property type="match status" value="1"/>
</dbReference>
<evidence type="ECO:0000256" key="2">
    <source>
        <dbReference type="ARBA" id="ARBA00022490"/>
    </source>
</evidence>
<evidence type="ECO:0000256" key="7">
    <source>
        <dbReference type="ARBA" id="ARBA00022801"/>
    </source>
</evidence>
<keyword evidence="2" id="KW-0963">Cytoplasm</keyword>
<dbReference type="Proteomes" id="UP001527181">
    <property type="component" value="Unassembled WGS sequence"/>
</dbReference>
<evidence type="ECO:0000256" key="3">
    <source>
        <dbReference type="ARBA" id="ARBA00022722"/>
    </source>
</evidence>
<evidence type="ECO:0000313" key="13">
    <source>
        <dbReference type="Proteomes" id="UP001527181"/>
    </source>
</evidence>
<keyword evidence="13" id="KW-1185">Reference proteome</keyword>
<sequence>MKTMGIDHGTNYAGWATMSNGKPIDFGLRDYSEIKMPNVLDAIYQDTYQLIGQHRPEIVILERPVHFKNANSVLALVGAYSMVTLAALHQGIKIAEVRPTELKRETGKGNADKETVAIEMQMLFDLDYDEIAVPVLYQRDDPKGKFKKGDIRDRLFDPSDAIALCWAFHQKLKKGKGAA</sequence>
<evidence type="ECO:0000256" key="4">
    <source>
        <dbReference type="ARBA" id="ARBA00022723"/>
    </source>
</evidence>
<reference evidence="12 13" key="1">
    <citation type="submission" date="2022-05" db="EMBL/GenBank/DDBJ databases">
        <title>Genome Sequencing of Bee-Associated Microbes.</title>
        <authorList>
            <person name="Dunlap C."/>
        </authorList>
    </citation>
    <scope>NUCLEOTIDE SEQUENCE [LARGE SCALE GENOMIC DNA]</scope>
    <source>
        <strain evidence="12 13">NRRL B-04010</strain>
    </source>
</reference>
<evidence type="ECO:0000256" key="6">
    <source>
        <dbReference type="ARBA" id="ARBA00022763"/>
    </source>
</evidence>
<gene>
    <name evidence="12" type="ORF">M5X12_11585</name>
</gene>
<dbReference type="PANTHER" id="PTHR30194">
    <property type="entry name" value="CROSSOVER JUNCTION ENDODEOXYRIBONUCLEASE RUVC"/>
    <property type="match status" value="1"/>
</dbReference>
<keyword evidence="8" id="KW-0460">Magnesium</keyword>
<accession>A0ABT4GWY3</accession>
<evidence type="ECO:0000313" key="12">
    <source>
        <dbReference type="EMBL" id="MCY9761216.1"/>
    </source>
</evidence>
<dbReference type="EMBL" id="JAMDNP010000021">
    <property type="protein sequence ID" value="MCY9761216.1"/>
    <property type="molecule type" value="Genomic_DNA"/>
</dbReference>
<evidence type="ECO:0000256" key="9">
    <source>
        <dbReference type="ARBA" id="ARBA00023125"/>
    </source>
</evidence>
<name>A0ABT4GWY3_PAEAL</name>
<evidence type="ECO:0000256" key="8">
    <source>
        <dbReference type="ARBA" id="ARBA00022842"/>
    </source>
</evidence>
<keyword evidence="3" id="KW-0540">Nuclease</keyword>